<protein>
    <submittedName>
        <fullName evidence="2">Uncharacterized protein</fullName>
    </submittedName>
</protein>
<feature type="region of interest" description="Disordered" evidence="1">
    <location>
        <begin position="1"/>
        <end position="30"/>
    </location>
</feature>
<keyword evidence="3" id="KW-1185">Reference proteome</keyword>
<evidence type="ECO:0000313" key="2">
    <source>
        <dbReference type="EMBL" id="GAB03539.1"/>
    </source>
</evidence>
<dbReference type="STRING" id="1075090.GOAMR_03_00490"/>
<comment type="caution">
    <text evidence="2">The sequence shown here is derived from an EMBL/GenBank/DDBJ whole genome shotgun (WGS) entry which is preliminary data.</text>
</comment>
<proteinExistence type="predicted"/>
<feature type="compositionally biased region" description="Basic and acidic residues" evidence="1">
    <location>
        <begin position="9"/>
        <end position="19"/>
    </location>
</feature>
<dbReference type="Proteomes" id="UP000006023">
    <property type="component" value="Unassembled WGS sequence"/>
</dbReference>
<dbReference type="EMBL" id="BAED01000003">
    <property type="protein sequence ID" value="GAB03539.1"/>
    <property type="molecule type" value="Genomic_DNA"/>
</dbReference>
<gene>
    <name evidence="2" type="ORF">GOAMR_03_00490</name>
</gene>
<dbReference type="AlphaFoldDB" id="G7GIW4"/>
<name>G7GIW4_9ACTN</name>
<evidence type="ECO:0000313" key="3">
    <source>
        <dbReference type="Proteomes" id="UP000006023"/>
    </source>
</evidence>
<reference evidence="2 3" key="1">
    <citation type="submission" date="2011-11" db="EMBL/GenBank/DDBJ databases">
        <title>Whole genome shotgun sequence of Gordonia amarae NBRC 15530.</title>
        <authorList>
            <person name="Takarada H."/>
            <person name="Hosoyama A."/>
            <person name="Tsuchikane K."/>
            <person name="Katsumata H."/>
            <person name="Yamazaki S."/>
            <person name="Fujita N."/>
        </authorList>
    </citation>
    <scope>NUCLEOTIDE SEQUENCE [LARGE SCALE GENOMIC DNA]</scope>
    <source>
        <strain evidence="2 3">NBRC 15530</strain>
    </source>
</reference>
<organism evidence="2 3">
    <name type="scientific">Gordonia amarae NBRC 15530</name>
    <dbReference type="NCBI Taxonomy" id="1075090"/>
    <lineage>
        <taxon>Bacteria</taxon>
        <taxon>Bacillati</taxon>
        <taxon>Actinomycetota</taxon>
        <taxon>Actinomycetes</taxon>
        <taxon>Mycobacteriales</taxon>
        <taxon>Gordoniaceae</taxon>
        <taxon>Gordonia</taxon>
    </lineage>
</organism>
<evidence type="ECO:0000256" key="1">
    <source>
        <dbReference type="SAM" id="MobiDB-lite"/>
    </source>
</evidence>
<accession>G7GIW4</accession>
<sequence length="101" mass="11314">MPRHLAQSSDRRCRHESHPSLDGAATSTRPECRYDIGVEGHTASDPSHVGGANFQAESLRLEVDIGTYVTGKQIYKRHRLTFQFTGQDLTHLGLNRPMVQI</sequence>